<keyword evidence="2" id="KW-1185">Reference proteome</keyword>
<proteinExistence type="predicted"/>
<reference evidence="1 2" key="1">
    <citation type="submission" date="2019-06" db="EMBL/GenBank/DDBJ databases">
        <authorList>
            <person name="Meng X."/>
        </authorList>
    </citation>
    <scope>NUCLEOTIDE SEQUENCE [LARGE SCALE GENOMIC DNA]</scope>
    <source>
        <strain evidence="1 2">M625</strain>
    </source>
</reference>
<dbReference type="Pfam" id="PF09357">
    <property type="entry name" value="RteC"/>
    <property type="match status" value="1"/>
</dbReference>
<evidence type="ECO:0008006" key="3">
    <source>
        <dbReference type="Google" id="ProtNLM"/>
    </source>
</evidence>
<evidence type="ECO:0000313" key="2">
    <source>
        <dbReference type="Proteomes" id="UP000315540"/>
    </source>
</evidence>
<dbReference type="EMBL" id="VFWZ01000005">
    <property type="protein sequence ID" value="TPN84529.1"/>
    <property type="molecule type" value="Genomic_DNA"/>
</dbReference>
<dbReference type="OrthoDB" id="790983at2"/>
<dbReference type="AlphaFoldDB" id="A0A504JC79"/>
<dbReference type="Proteomes" id="UP000315540">
    <property type="component" value="Unassembled WGS sequence"/>
</dbReference>
<comment type="caution">
    <text evidence="1">The sequence shown here is derived from an EMBL/GenBank/DDBJ whole genome shotgun (WGS) entry which is preliminary data.</text>
</comment>
<protein>
    <recommendedName>
        <fullName evidence="3">Tetracycline regulation of excision, RteC</fullName>
    </recommendedName>
</protein>
<dbReference type="InterPro" id="IPR018534">
    <property type="entry name" value="Tet_reg_excision_RteC"/>
</dbReference>
<name>A0A504JC79_9FLAO</name>
<accession>A0A504JC79</accession>
<evidence type="ECO:0000313" key="1">
    <source>
        <dbReference type="EMBL" id="TPN84529.1"/>
    </source>
</evidence>
<gene>
    <name evidence="1" type="ORF">FHK87_16485</name>
</gene>
<sequence>MNFKKLSQKCLVDLDIIERTVTKNLMRIHLSIQLCNTTLDKMRKQVHLKGFKTREEEIDFFKNIKSLPLSKLIYFKELSNLEYYLPKEDESEQKKCIKHHLKRINYFFSSNIDFGQYIEMEATFLDEHYFTRKFNEYSSFHNCTIFEIDSNFYTPKDTLFAQFKAYREFVIYLRKKLTTLSNRSEKTLIEQSNLKWTGNKIDLIELIYALHASGSIKAKGIKEVAKAYEELFEIDLGNYYRKFIELRNRKLIERTRFIDTLRDKLIQRIEEADQ</sequence>
<organism evidence="1 2">
    <name type="scientific">Aquimarina algicola</name>
    <dbReference type="NCBI Taxonomy" id="2589995"/>
    <lineage>
        <taxon>Bacteria</taxon>
        <taxon>Pseudomonadati</taxon>
        <taxon>Bacteroidota</taxon>
        <taxon>Flavobacteriia</taxon>
        <taxon>Flavobacteriales</taxon>
        <taxon>Flavobacteriaceae</taxon>
        <taxon>Aquimarina</taxon>
    </lineage>
</organism>